<evidence type="ECO:0000313" key="4">
    <source>
        <dbReference type="Proteomes" id="UP000727490"/>
    </source>
</evidence>
<dbReference type="RefSeq" id="WP_219289875.1">
    <property type="nucleotide sequence ID" value="NZ_RPHB01000005.1"/>
</dbReference>
<feature type="transmembrane region" description="Helical" evidence="1">
    <location>
        <begin position="135"/>
        <end position="154"/>
    </location>
</feature>
<dbReference type="InterPro" id="IPR000326">
    <property type="entry name" value="PAP2/HPO"/>
</dbReference>
<evidence type="ECO:0000313" key="3">
    <source>
        <dbReference type="EMBL" id="MBW3468489.1"/>
    </source>
</evidence>
<accession>A0A951MD14</accession>
<keyword evidence="1" id="KW-0472">Membrane</keyword>
<dbReference type="Pfam" id="PF01569">
    <property type="entry name" value="PAP2"/>
    <property type="match status" value="1"/>
</dbReference>
<proteinExistence type="predicted"/>
<dbReference type="PANTHER" id="PTHR14969">
    <property type="entry name" value="SPHINGOSINE-1-PHOSPHATE PHOSPHOHYDROLASE"/>
    <property type="match status" value="1"/>
</dbReference>
<dbReference type="SMART" id="SM00014">
    <property type="entry name" value="acidPPc"/>
    <property type="match status" value="1"/>
</dbReference>
<feature type="transmembrane region" description="Helical" evidence="1">
    <location>
        <begin position="27"/>
        <end position="49"/>
    </location>
</feature>
<keyword evidence="4" id="KW-1185">Reference proteome</keyword>
<dbReference type="EMBL" id="RPHB01000005">
    <property type="protein sequence ID" value="MBW3468489.1"/>
    <property type="molecule type" value="Genomic_DNA"/>
</dbReference>
<comment type="caution">
    <text evidence="3">The sequence shown here is derived from an EMBL/GenBank/DDBJ whole genome shotgun (WGS) entry which is preliminary data.</text>
</comment>
<dbReference type="CDD" id="cd03395">
    <property type="entry name" value="PAP2_like_4"/>
    <property type="match status" value="1"/>
</dbReference>
<feature type="transmembrane region" description="Helical" evidence="1">
    <location>
        <begin position="107"/>
        <end position="128"/>
    </location>
</feature>
<name>A0A951MD14_9BACT</name>
<reference evidence="3 4" key="1">
    <citation type="journal article" date="2020" name="Syst. Appl. Microbiol.">
        <title>Arthrospiribacter ruber gen. nov., sp. nov., a novel bacterium isolated from Arthrospira cultures.</title>
        <authorList>
            <person name="Waleron M."/>
            <person name="Misztak A."/>
            <person name="Waleron M.M."/>
            <person name="Furmaniak M."/>
            <person name="Mrozik A."/>
            <person name="Waleron K."/>
        </authorList>
    </citation>
    <scope>NUCLEOTIDE SEQUENCE [LARGE SCALE GENOMIC DNA]</scope>
    <source>
        <strain evidence="3 4">DPMB0001</strain>
    </source>
</reference>
<protein>
    <submittedName>
        <fullName evidence="3">Phosphatase PAP2 family protein</fullName>
    </submittedName>
</protein>
<feature type="transmembrane region" description="Helical" evidence="1">
    <location>
        <begin position="160"/>
        <end position="184"/>
    </location>
</feature>
<feature type="domain" description="Phosphatidic acid phosphatase type 2/haloperoxidase" evidence="2">
    <location>
        <begin position="60"/>
        <end position="175"/>
    </location>
</feature>
<dbReference type="Proteomes" id="UP000727490">
    <property type="component" value="Unassembled WGS sequence"/>
</dbReference>
<sequence>MIEQLIEWDHALFLFLNGIHSDFLDPIMFFLTQTKPWIPLYALLLFLIWKAYGKQAWWAVISIGLAILFADQFTSTFMKPFFARMRPCYDPDFVDIIHHYGNCSSKYGFASSHAANSFAIATLMYFILGKKFPAVIWLFAWAGLFSYTRIYLGVHFPGDVFVGGMVGIASGFLAYKIGITIWHLTRTSKTT</sequence>
<feature type="transmembrane region" description="Helical" evidence="1">
    <location>
        <begin position="56"/>
        <end position="75"/>
    </location>
</feature>
<dbReference type="AlphaFoldDB" id="A0A951MD14"/>
<keyword evidence="1" id="KW-0812">Transmembrane</keyword>
<gene>
    <name evidence="3" type="ORF">EGN73_11800</name>
</gene>
<evidence type="ECO:0000259" key="2">
    <source>
        <dbReference type="SMART" id="SM00014"/>
    </source>
</evidence>
<evidence type="ECO:0000256" key="1">
    <source>
        <dbReference type="SAM" id="Phobius"/>
    </source>
</evidence>
<dbReference type="PANTHER" id="PTHR14969:SF13">
    <property type="entry name" value="AT30094P"/>
    <property type="match status" value="1"/>
</dbReference>
<organism evidence="3 4">
    <name type="scientific">Arthrospiribacter ruber</name>
    <dbReference type="NCBI Taxonomy" id="2487934"/>
    <lineage>
        <taxon>Bacteria</taxon>
        <taxon>Pseudomonadati</taxon>
        <taxon>Bacteroidota</taxon>
        <taxon>Cytophagia</taxon>
        <taxon>Cytophagales</taxon>
        <taxon>Cyclobacteriaceae</taxon>
        <taxon>Arthrospiribacter</taxon>
    </lineage>
</organism>
<keyword evidence="1" id="KW-1133">Transmembrane helix</keyword>